<evidence type="ECO:0000313" key="2">
    <source>
        <dbReference type="Proteomes" id="UP000193498"/>
    </source>
</evidence>
<sequence length="178" mass="20340">MNRRRATLLWLVLIFLGFIFTSTLTAYNLKTNLLCSIDGRAQQRMLPEHKGYADEVVRFDYARYPAFRNIQISRGEYAWKAGIINETAGRYPGVILWMDCKERVSSAFLHSVVGRIKVHGYYNPTSTGFMKEYTPPGMYAYFNAPATCYAHVKNSNGAFISYNTRKGNHHEQAHPVTA</sequence>
<organism evidence="1 2">
    <name type="scientific">Basidiobolus meristosporus CBS 931.73</name>
    <dbReference type="NCBI Taxonomy" id="1314790"/>
    <lineage>
        <taxon>Eukaryota</taxon>
        <taxon>Fungi</taxon>
        <taxon>Fungi incertae sedis</taxon>
        <taxon>Zoopagomycota</taxon>
        <taxon>Entomophthoromycotina</taxon>
        <taxon>Basidiobolomycetes</taxon>
        <taxon>Basidiobolales</taxon>
        <taxon>Basidiobolaceae</taxon>
        <taxon>Basidiobolus</taxon>
    </lineage>
</organism>
<accession>A0A1Y1YAX9</accession>
<dbReference type="AlphaFoldDB" id="A0A1Y1YAX9"/>
<dbReference type="OrthoDB" id="5954868at2759"/>
<dbReference type="InParanoid" id="A0A1Y1YAX9"/>
<name>A0A1Y1YAX9_9FUNG</name>
<evidence type="ECO:0000313" key="1">
    <source>
        <dbReference type="EMBL" id="ORX95123.1"/>
    </source>
</evidence>
<dbReference type="Proteomes" id="UP000193498">
    <property type="component" value="Unassembled WGS sequence"/>
</dbReference>
<protein>
    <submittedName>
        <fullName evidence="1">Uncharacterized protein</fullName>
    </submittedName>
</protein>
<proteinExistence type="predicted"/>
<dbReference type="STRING" id="1314790.A0A1Y1YAX9"/>
<keyword evidence="2" id="KW-1185">Reference proteome</keyword>
<dbReference type="EMBL" id="MCFE01000185">
    <property type="protein sequence ID" value="ORX95123.1"/>
    <property type="molecule type" value="Genomic_DNA"/>
</dbReference>
<comment type="caution">
    <text evidence="1">The sequence shown here is derived from an EMBL/GenBank/DDBJ whole genome shotgun (WGS) entry which is preliminary data.</text>
</comment>
<gene>
    <name evidence="1" type="ORF">K493DRAFT_301658</name>
</gene>
<reference evidence="1 2" key="1">
    <citation type="submission" date="2016-07" db="EMBL/GenBank/DDBJ databases">
        <title>Pervasive Adenine N6-methylation of Active Genes in Fungi.</title>
        <authorList>
            <consortium name="DOE Joint Genome Institute"/>
            <person name="Mondo S.J."/>
            <person name="Dannebaum R.O."/>
            <person name="Kuo R.C."/>
            <person name="Labutti K."/>
            <person name="Haridas S."/>
            <person name="Kuo A."/>
            <person name="Salamov A."/>
            <person name="Ahrendt S.R."/>
            <person name="Lipzen A."/>
            <person name="Sullivan W."/>
            <person name="Andreopoulos W.B."/>
            <person name="Clum A."/>
            <person name="Lindquist E."/>
            <person name="Daum C."/>
            <person name="Ramamoorthy G.K."/>
            <person name="Gryganskyi A."/>
            <person name="Culley D."/>
            <person name="Magnuson J.K."/>
            <person name="James T.Y."/>
            <person name="O'Malley M.A."/>
            <person name="Stajich J.E."/>
            <person name="Spatafora J.W."/>
            <person name="Visel A."/>
            <person name="Grigoriev I.V."/>
        </authorList>
    </citation>
    <scope>NUCLEOTIDE SEQUENCE [LARGE SCALE GENOMIC DNA]</scope>
    <source>
        <strain evidence="1 2">CBS 931.73</strain>
    </source>
</reference>